<evidence type="ECO:0000313" key="5">
    <source>
        <dbReference type="EMBL" id="MBP0725961.1"/>
    </source>
</evidence>
<dbReference type="SUPFAM" id="SSF53383">
    <property type="entry name" value="PLP-dependent transferases"/>
    <property type="match status" value="1"/>
</dbReference>
<comment type="caution">
    <text evidence="5">The sequence shown here is derived from an EMBL/GenBank/DDBJ whole genome shotgun (WGS) entry which is preliminary data.</text>
</comment>
<dbReference type="CDD" id="cd00609">
    <property type="entry name" value="AAT_like"/>
    <property type="match status" value="1"/>
</dbReference>
<proteinExistence type="predicted"/>
<reference evidence="5" key="1">
    <citation type="submission" date="2021-04" db="EMBL/GenBank/DDBJ databases">
        <title>Genome seq and assembly of Bacillus sp.</title>
        <authorList>
            <person name="Chhetri G."/>
        </authorList>
    </citation>
    <scope>NUCLEOTIDE SEQUENCE</scope>
    <source>
        <strain evidence="5">RG28</strain>
    </source>
</reference>
<dbReference type="GO" id="GO:0030170">
    <property type="term" value="F:pyridoxal phosphate binding"/>
    <property type="evidence" value="ECO:0007669"/>
    <property type="project" value="InterPro"/>
</dbReference>
<evidence type="ECO:0000313" key="6">
    <source>
        <dbReference type="Proteomes" id="UP000682134"/>
    </source>
</evidence>
<protein>
    <submittedName>
        <fullName evidence="5">Pyridoxal phosphate-dependent aminotransferase</fullName>
    </submittedName>
</protein>
<feature type="domain" description="Aminotransferase class I/classII large" evidence="4">
    <location>
        <begin position="31"/>
        <end position="381"/>
    </location>
</feature>
<dbReference type="PANTHER" id="PTHR42832">
    <property type="entry name" value="AMINO ACID AMINOTRANSFERASE"/>
    <property type="match status" value="1"/>
</dbReference>
<organism evidence="5 6">
    <name type="scientific">Gottfriedia endophytica</name>
    <dbReference type="NCBI Taxonomy" id="2820819"/>
    <lineage>
        <taxon>Bacteria</taxon>
        <taxon>Bacillati</taxon>
        <taxon>Bacillota</taxon>
        <taxon>Bacilli</taxon>
        <taxon>Bacillales</taxon>
        <taxon>Bacillaceae</taxon>
        <taxon>Gottfriedia</taxon>
    </lineage>
</organism>
<keyword evidence="6" id="KW-1185">Reference proteome</keyword>
<sequence>MKRSQLLEQLPSQFFASLVTKVNKAVNEGRDVINLGQGNPDQPTPEHIISALHSSSLNPTSHRYSPFRGTKRFKEAVSEFYHSEYGVELDPEKELAILFGGKAGLVELPLCLCDPGDTILVPDPGYPDYLSGISLSRTKPYMLPLLEKNGFLPDYDLIPNDVSEASKILFLNYPNNPTGATATSEFFEKTVEFATQNDIVVCHDFAYGAFGFDGKKPLSFLQTPGAKECGIEIYTLSKTYNMAGWRVGFAVGNAEIIETINLLQDHLYVSLFPAIQDAATEALLGSQQCVAELLAIYEKRRNVFIDGCKSLGWDVTAPQGSFFAWLPVPEGFTSQSFADYLLENVNIAVAPGNGFGEHGEGYIRVGLLTDESQLSEAVHRLQKLEIF</sequence>
<dbReference type="InterPro" id="IPR015424">
    <property type="entry name" value="PyrdxlP-dep_Trfase"/>
</dbReference>
<evidence type="ECO:0000256" key="3">
    <source>
        <dbReference type="ARBA" id="ARBA00022679"/>
    </source>
</evidence>
<dbReference type="NCBIfam" id="NF005977">
    <property type="entry name" value="PRK08068.1"/>
    <property type="match status" value="1"/>
</dbReference>
<dbReference type="RefSeq" id="WP_209406064.1">
    <property type="nucleotide sequence ID" value="NZ_JAGIYQ010000007.1"/>
</dbReference>
<dbReference type="EMBL" id="JAGIYQ010000007">
    <property type="protein sequence ID" value="MBP0725961.1"/>
    <property type="molecule type" value="Genomic_DNA"/>
</dbReference>
<dbReference type="AlphaFoldDB" id="A0A940NNN8"/>
<dbReference type="Gene3D" id="3.40.640.10">
    <property type="entry name" value="Type I PLP-dependent aspartate aminotransferase-like (Major domain)"/>
    <property type="match status" value="1"/>
</dbReference>
<dbReference type="InterPro" id="IPR015422">
    <property type="entry name" value="PyrdxlP-dep_Trfase_small"/>
</dbReference>
<dbReference type="InterPro" id="IPR015421">
    <property type="entry name" value="PyrdxlP-dep_Trfase_major"/>
</dbReference>
<accession>A0A940NNN8</accession>
<evidence type="ECO:0000256" key="1">
    <source>
        <dbReference type="ARBA" id="ARBA00001933"/>
    </source>
</evidence>
<keyword evidence="3" id="KW-0808">Transferase</keyword>
<dbReference type="Proteomes" id="UP000682134">
    <property type="component" value="Unassembled WGS sequence"/>
</dbReference>
<dbReference type="GO" id="GO:0008483">
    <property type="term" value="F:transaminase activity"/>
    <property type="evidence" value="ECO:0007669"/>
    <property type="project" value="UniProtKB-KW"/>
</dbReference>
<evidence type="ECO:0000256" key="2">
    <source>
        <dbReference type="ARBA" id="ARBA00022576"/>
    </source>
</evidence>
<evidence type="ECO:0000259" key="4">
    <source>
        <dbReference type="Pfam" id="PF00155"/>
    </source>
</evidence>
<keyword evidence="2 5" id="KW-0032">Aminotransferase</keyword>
<dbReference type="InterPro" id="IPR050881">
    <property type="entry name" value="LL-DAP_aminotransferase"/>
</dbReference>
<dbReference type="Gene3D" id="3.90.1150.10">
    <property type="entry name" value="Aspartate Aminotransferase, domain 1"/>
    <property type="match status" value="1"/>
</dbReference>
<gene>
    <name evidence="5" type="ORF">J5Y03_12340</name>
</gene>
<comment type="cofactor">
    <cofactor evidence="1">
        <name>pyridoxal 5'-phosphate</name>
        <dbReference type="ChEBI" id="CHEBI:597326"/>
    </cofactor>
</comment>
<name>A0A940NNN8_9BACI</name>
<dbReference type="PANTHER" id="PTHR42832:SF3">
    <property type="entry name" value="L-GLUTAMINE--4-(METHYLSULFANYL)-2-OXOBUTANOATE AMINOTRANSFERASE"/>
    <property type="match status" value="1"/>
</dbReference>
<dbReference type="Pfam" id="PF00155">
    <property type="entry name" value="Aminotran_1_2"/>
    <property type="match status" value="1"/>
</dbReference>
<dbReference type="InterPro" id="IPR004839">
    <property type="entry name" value="Aminotransferase_I/II_large"/>
</dbReference>